<feature type="transmembrane region" description="Helical" evidence="1">
    <location>
        <begin position="42"/>
        <end position="60"/>
    </location>
</feature>
<dbReference type="EMBL" id="QJKK01000003">
    <property type="protein sequence ID" value="RAL25761.1"/>
    <property type="molecule type" value="Genomic_DNA"/>
</dbReference>
<name>A0A364K626_9BACL</name>
<dbReference type="Proteomes" id="UP000251213">
    <property type="component" value="Unassembled WGS sequence"/>
</dbReference>
<evidence type="ECO:0000256" key="1">
    <source>
        <dbReference type="SAM" id="Phobius"/>
    </source>
</evidence>
<comment type="caution">
    <text evidence="2">The sequence shown here is derived from an EMBL/GenBank/DDBJ whole genome shotgun (WGS) entry which is preliminary data.</text>
</comment>
<keyword evidence="1" id="KW-1133">Transmembrane helix</keyword>
<dbReference type="AlphaFoldDB" id="A0A364K626"/>
<evidence type="ECO:0000313" key="3">
    <source>
        <dbReference type="Proteomes" id="UP000251213"/>
    </source>
</evidence>
<accession>A0A364K626</accession>
<reference evidence="2 3" key="2">
    <citation type="submission" date="2018-06" db="EMBL/GenBank/DDBJ databases">
        <authorList>
            <person name="Zhirakovskaya E."/>
        </authorList>
    </citation>
    <scope>NUCLEOTIDE SEQUENCE [LARGE SCALE GENOMIC DNA]</scope>
    <source>
        <strain evidence="2 3">FBKL4.011</strain>
    </source>
</reference>
<keyword evidence="1" id="KW-0472">Membrane</keyword>
<reference evidence="2 3" key="1">
    <citation type="submission" date="2018-06" db="EMBL/GenBank/DDBJ databases">
        <title>Thermoflavimicrobium daqus sp. nov., a thermophilic microbe isolated from Moutai-flavour Daqu.</title>
        <authorList>
            <person name="Wang X."/>
            <person name="Zhou H."/>
        </authorList>
    </citation>
    <scope>NUCLEOTIDE SEQUENCE [LARGE SCALE GENOMIC DNA]</scope>
    <source>
        <strain evidence="2 3">FBKL4.011</strain>
    </source>
</reference>
<proteinExistence type="predicted"/>
<sequence>MKKGSPLYIRLGHESEKADPKPLAAIDYSCFVFNMNNIKTRIIFNLIRVLFLGRAYIHIFF</sequence>
<keyword evidence="3" id="KW-1185">Reference proteome</keyword>
<gene>
    <name evidence="2" type="ORF">DL897_06710</name>
</gene>
<keyword evidence="1" id="KW-0812">Transmembrane</keyword>
<evidence type="ECO:0000313" key="2">
    <source>
        <dbReference type="EMBL" id="RAL25761.1"/>
    </source>
</evidence>
<organism evidence="2 3">
    <name type="scientific">Thermoflavimicrobium daqui</name>
    <dbReference type="NCBI Taxonomy" id="2137476"/>
    <lineage>
        <taxon>Bacteria</taxon>
        <taxon>Bacillati</taxon>
        <taxon>Bacillota</taxon>
        <taxon>Bacilli</taxon>
        <taxon>Bacillales</taxon>
        <taxon>Thermoactinomycetaceae</taxon>
        <taxon>Thermoflavimicrobium</taxon>
    </lineage>
</organism>
<protein>
    <submittedName>
        <fullName evidence="2">Uncharacterized protein</fullName>
    </submittedName>
</protein>